<organism evidence="1 2">
    <name type="scientific">Pyrenophora tritici-repentis (strain Pt-1C-BFP)</name>
    <name type="common">Wheat tan spot fungus</name>
    <name type="synonym">Drechslera tritici-repentis</name>
    <dbReference type="NCBI Taxonomy" id="426418"/>
    <lineage>
        <taxon>Eukaryota</taxon>
        <taxon>Fungi</taxon>
        <taxon>Dikarya</taxon>
        <taxon>Ascomycota</taxon>
        <taxon>Pezizomycotina</taxon>
        <taxon>Dothideomycetes</taxon>
        <taxon>Pleosporomycetidae</taxon>
        <taxon>Pleosporales</taxon>
        <taxon>Pleosporineae</taxon>
        <taxon>Pleosporaceae</taxon>
        <taxon>Pyrenophora</taxon>
    </lineage>
</organism>
<name>B2WIE0_PYRTR</name>
<accession>B2WIE0</accession>
<dbReference type="Proteomes" id="UP000001471">
    <property type="component" value="Unassembled WGS sequence"/>
</dbReference>
<proteinExistence type="predicted"/>
<protein>
    <submittedName>
        <fullName evidence="1">Uncharacterized protein</fullName>
    </submittedName>
</protein>
<dbReference type="InParanoid" id="B2WIE0"/>
<dbReference type="HOGENOM" id="CLU_1034933_0_0_1"/>
<evidence type="ECO:0000313" key="1">
    <source>
        <dbReference type="EMBL" id="EDU42800.1"/>
    </source>
</evidence>
<evidence type="ECO:0000313" key="2">
    <source>
        <dbReference type="Proteomes" id="UP000001471"/>
    </source>
</evidence>
<dbReference type="AlphaFoldDB" id="B2WIE0"/>
<dbReference type="OrthoDB" id="3801272at2759"/>
<sequence length="269" mass="30419">MLETILRCASPKTQFVARNINTKWRQTIDYILGSSYRSPEPCASVQYGDAIDAQVFAVPAPDEEVKDAEQQASRLSQMLPPEASQVSYTALITQAHSLSQSAYDAYQAVYERVWRAPAFSFSSGVRRWVDWSQFVFYPYLLQLLLGRMELEFGRCDIALKGGPGPPTAYRSPLVGANFHQLLGPMFLTQPPCKALGTYIPTVGRSSIAPVRVANKQKHYSWCYYGYPKFIIFLEKVDDEVPDALTKTYHHYGEDFANIHGRSNKKDRLV</sequence>
<gene>
    <name evidence="1" type="ORF">PTRG_09749</name>
</gene>
<reference evidence="2" key="1">
    <citation type="journal article" date="2013" name="G3 (Bethesda)">
        <title>Comparative genomics of a plant-pathogenic fungus, Pyrenophora tritici-repentis, reveals transduplication and the impact of repeat elements on pathogenicity and population divergence.</title>
        <authorList>
            <person name="Manning V.A."/>
            <person name="Pandelova I."/>
            <person name="Dhillon B."/>
            <person name="Wilhelm L.J."/>
            <person name="Goodwin S.B."/>
            <person name="Berlin A.M."/>
            <person name="Figueroa M."/>
            <person name="Freitag M."/>
            <person name="Hane J.K."/>
            <person name="Henrissat B."/>
            <person name="Holman W.H."/>
            <person name="Kodira C.D."/>
            <person name="Martin J."/>
            <person name="Oliver R.P."/>
            <person name="Robbertse B."/>
            <person name="Schackwitz W."/>
            <person name="Schwartz D.C."/>
            <person name="Spatafora J.W."/>
            <person name="Turgeon B.G."/>
            <person name="Yandava C."/>
            <person name="Young S."/>
            <person name="Zhou S."/>
            <person name="Zeng Q."/>
            <person name="Grigoriev I.V."/>
            <person name="Ma L.-J."/>
            <person name="Ciuffetti L.M."/>
        </authorList>
    </citation>
    <scope>NUCLEOTIDE SEQUENCE [LARGE SCALE GENOMIC DNA]</scope>
    <source>
        <strain evidence="2">Pt-1C-BFP</strain>
    </source>
</reference>
<dbReference type="EMBL" id="DS231626">
    <property type="protein sequence ID" value="EDU42800.1"/>
    <property type="molecule type" value="Genomic_DNA"/>
</dbReference>